<dbReference type="Proteomes" id="UP000805193">
    <property type="component" value="Unassembled WGS sequence"/>
</dbReference>
<sequence length="558" mass="61656">RYHYEIYRKVVADSSMAPTGAEASSAIRPRSSGQQKLTAMLPAGTARVSISDQIIVSACVELCSVNGRPFALMEDSGFRQILDPLLDGLSTKTVINAENIRTRVALLADEMREEIRQQVKGRLISLKVDCVTRMDRSMLGVNLQFVSDGKIVLRTFAIKELKEGHTASYLQSILLEVLAAYNVELCQLYSITTDNGTNLVKSVKSLMEDQQQQSGSDDEGEVTGDQNAELQLTSDDPFDDTGPWPGVLRGVRCAAHTLQLAVDDAMKKASAKATVAKAREVCKKLRCPNNDAFRAAVFLDPRYNILLSEGDKQHARAHLSNTWANIVRFSRDANDCRESPTSSLGSDDELDALLKEKEKSQVAENYEKRRALKSIAAALSDFEREKRLKKDENVLAYWETQRLERPELHELAKVVLACPATQAHTCQALPVKPKVASAGLVLYVCLEAASTDSVIEYVIVYEKGYQQFSTFSSASTTKVKGVLSTEALPDDAFYEFIADKSIYKKVWDFADIVYPPVQRANWKRAGLHCKDRGQPHAGPKTSAGRICPAGRGLETPDL</sequence>
<protein>
    <submittedName>
        <fullName evidence="1">Uncharacterized protein</fullName>
    </submittedName>
</protein>
<comment type="caution">
    <text evidence="1">The sequence shown here is derived from an EMBL/GenBank/DDBJ whole genome shotgun (WGS) entry which is preliminary data.</text>
</comment>
<dbReference type="EMBL" id="JABSTQ010006206">
    <property type="protein sequence ID" value="KAG0437735.1"/>
    <property type="molecule type" value="Genomic_DNA"/>
</dbReference>
<accession>A0AC60QNV0</accession>
<proteinExistence type="predicted"/>
<keyword evidence="2" id="KW-1185">Reference proteome</keyword>
<organism evidence="1 2">
    <name type="scientific">Ixodes persulcatus</name>
    <name type="common">Taiga tick</name>
    <dbReference type="NCBI Taxonomy" id="34615"/>
    <lineage>
        <taxon>Eukaryota</taxon>
        <taxon>Metazoa</taxon>
        <taxon>Ecdysozoa</taxon>
        <taxon>Arthropoda</taxon>
        <taxon>Chelicerata</taxon>
        <taxon>Arachnida</taxon>
        <taxon>Acari</taxon>
        <taxon>Parasitiformes</taxon>
        <taxon>Ixodida</taxon>
        <taxon>Ixodoidea</taxon>
        <taxon>Ixodidae</taxon>
        <taxon>Ixodinae</taxon>
        <taxon>Ixodes</taxon>
    </lineage>
</organism>
<evidence type="ECO:0000313" key="2">
    <source>
        <dbReference type="Proteomes" id="UP000805193"/>
    </source>
</evidence>
<evidence type="ECO:0000313" key="1">
    <source>
        <dbReference type="EMBL" id="KAG0437735.1"/>
    </source>
</evidence>
<feature type="non-terminal residue" evidence="1">
    <location>
        <position position="1"/>
    </location>
</feature>
<name>A0AC60QNV0_IXOPE</name>
<reference evidence="1 2" key="1">
    <citation type="journal article" date="2020" name="Cell">
        <title>Large-Scale Comparative Analyses of Tick Genomes Elucidate Their Genetic Diversity and Vector Capacities.</title>
        <authorList>
            <consortium name="Tick Genome and Microbiome Consortium (TIGMIC)"/>
            <person name="Jia N."/>
            <person name="Wang J."/>
            <person name="Shi W."/>
            <person name="Du L."/>
            <person name="Sun Y."/>
            <person name="Zhan W."/>
            <person name="Jiang J.F."/>
            <person name="Wang Q."/>
            <person name="Zhang B."/>
            <person name="Ji P."/>
            <person name="Bell-Sakyi L."/>
            <person name="Cui X.M."/>
            <person name="Yuan T.T."/>
            <person name="Jiang B.G."/>
            <person name="Yang W.F."/>
            <person name="Lam T.T."/>
            <person name="Chang Q.C."/>
            <person name="Ding S.J."/>
            <person name="Wang X.J."/>
            <person name="Zhu J.G."/>
            <person name="Ruan X.D."/>
            <person name="Zhao L."/>
            <person name="Wei J.T."/>
            <person name="Ye R.Z."/>
            <person name="Que T.C."/>
            <person name="Du C.H."/>
            <person name="Zhou Y.H."/>
            <person name="Cheng J.X."/>
            <person name="Dai P.F."/>
            <person name="Guo W.B."/>
            <person name="Han X.H."/>
            <person name="Huang E.J."/>
            <person name="Li L.F."/>
            <person name="Wei W."/>
            <person name="Gao Y.C."/>
            <person name="Liu J.Z."/>
            <person name="Shao H.Z."/>
            <person name="Wang X."/>
            <person name="Wang C.C."/>
            <person name="Yang T.C."/>
            <person name="Huo Q.B."/>
            <person name="Li W."/>
            <person name="Chen H.Y."/>
            <person name="Chen S.E."/>
            <person name="Zhou L.G."/>
            <person name="Ni X.B."/>
            <person name="Tian J.H."/>
            <person name="Sheng Y."/>
            <person name="Liu T."/>
            <person name="Pan Y.S."/>
            <person name="Xia L.Y."/>
            <person name="Li J."/>
            <person name="Zhao F."/>
            <person name="Cao W.C."/>
        </authorList>
    </citation>
    <scope>NUCLEOTIDE SEQUENCE [LARGE SCALE GENOMIC DNA]</scope>
    <source>
        <strain evidence="1">Iper-2018</strain>
    </source>
</reference>
<gene>
    <name evidence="1" type="ORF">HPB47_017308</name>
</gene>